<keyword evidence="1" id="KW-0812">Transmembrane</keyword>
<sequence length="179" mass="20750">MIVCKVNKFDYVSIDSNLTARGKLSKTEIVDANKQMIILFPMLNMEISILRIPNYPPDTFNFLYIIANEFNLLKFKSLKKITNFFNKKSKQLNLALIVSVFLFFIIGSYIELLPSHGILAFLALDFLDQIENLMTNFLNFLAIFFGDFKKQLTRSRNSCLCLPEKSLIVYKNMKDFSTN</sequence>
<keyword evidence="1" id="KW-0472">Membrane</keyword>
<name>A0A3M7PP45_BRAPC</name>
<gene>
    <name evidence="2" type="ORF">BpHYR1_024815</name>
</gene>
<comment type="caution">
    <text evidence="2">The sequence shown here is derived from an EMBL/GenBank/DDBJ whole genome shotgun (WGS) entry which is preliminary data.</text>
</comment>
<evidence type="ECO:0000313" key="3">
    <source>
        <dbReference type="Proteomes" id="UP000276133"/>
    </source>
</evidence>
<dbReference type="Proteomes" id="UP000276133">
    <property type="component" value="Unassembled WGS sequence"/>
</dbReference>
<organism evidence="2 3">
    <name type="scientific">Brachionus plicatilis</name>
    <name type="common">Marine rotifer</name>
    <name type="synonym">Brachionus muelleri</name>
    <dbReference type="NCBI Taxonomy" id="10195"/>
    <lineage>
        <taxon>Eukaryota</taxon>
        <taxon>Metazoa</taxon>
        <taxon>Spiralia</taxon>
        <taxon>Gnathifera</taxon>
        <taxon>Rotifera</taxon>
        <taxon>Eurotatoria</taxon>
        <taxon>Monogononta</taxon>
        <taxon>Pseudotrocha</taxon>
        <taxon>Ploima</taxon>
        <taxon>Brachionidae</taxon>
        <taxon>Brachionus</taxon>
    </lineage>
</organism>
<keyword evidence="3" id="KW-1185">Reference proteome</keyword>
<proteinExistence type="predicted"/>
<accession>A0A3M7PP45</accession>
<keyword evidence="1" id="KW-1133">Transmembrane helix</keyword>
<feature type="transmembrane region" description="Helical" evidence="1">
    <location>
        <begin position="130"/>
        <end position="148"/>
    </location>
</feature>
<reference evidence="2 3" key="1">
    <citation type="journal article" date="2018" name="Sci. Rep.">
        <title>Genomic signatures of local adaptation to the degree of environmental predictability in rotifers.</title>
        <authorList>
            <person name="Franch-Gras L."/>
            <person name="Hahn C."/>
            <person name="Garcia-Roger E.M."/>
            <person name="Carmona M.J."/>
            <person name="Serra M."/>
            <person name="Gomez A."/>
        </authorList>
    </citation>
    <scope>NUCLEOTIDE SEQUENCE [LARGE SCALE GENOMIC DNA]</scope>
    <source>
        <strain evidence="2">HYR1</strain>
    </source>
</reference>
<protein>
    <submittedName>
        <fullName evidence="2">Uncharacterized protein</fullName>
    </submittedName>
</protein>
<evidence type="ECO:0000313" key="2">
    <source>
        <dbReference type="EMBL" id="RNA00759.1"/>
    </source>
</evidence>
<evidence type="ECO:0000256" key="1">
    <source>
        <dbReference type="SAM" id="Phobius"/>
    </source>
</evidence>
<dbReference type="AlphaFoldDB" id="A0A3M7PP45"/>
<feature type="transmembrane region" description="Helical" evidence="1">
    <location>
        <begin position="92"/>
        <end position="110"/>
    </location>
</feature>
<dbReference type="EMBL" id="REGN01009616">
    <property type="protein sequence ID" value="RNA00759.1"/>
    <property type="molecule type" value="Genomic_DNA"/>
</dbReference>